<sequence>MNIPKLFEWLCKLSIALADIDEYLKGILGQILASYKILTELNDSPDDLEIIKKELSKIRGLLQVIRSKLDEKKYQIDHLVSLYKLAVYYYDTYDFTREIEVLEQVYYKDSDRLKNLRLLIIDSLNDKKLIEKLQTILIKL</sequence>
<dbReference type="EMBL" id="KF900984">
    <property type="protein sequence ID" value="AIF13793.1"/>
    <property type="molecule type" value="Genomic_DNA"/>
</dbReference>
<proteinExistence type="predicted"/>
<dbReference type="AlphaFoldDB" id="A0A075HIT7"/>
<organism evidence="1">
    <name type="scientific">uncultured marine thaumarchaeote KM3_64_C01</name>
    <dbReference type="NCBI Taxonomy" id="1456221"/>
    <lineage>
        <taxon>Archaea</taxon>
        <taxon>Nitrososphaerota</taxon>
        <taxon>environmental samples</taxon>
    </lineage>
</organism>
<reference evidence="1" key="1">
    <citation type="journal article" date="2014" name="Genome Biol. Evol.">
        <title>Pangenome evidence for extensive interdomain horizontal transfer affecting lineage core and shell genes in uncultured planktonic thaumarchaeota and euryarchaeota.</title>
        <authorList>
            <person name="Deschamps P."/>
            <person name="Zivanovic Y."/>
            <person name="Moreira D."/>
            <person name="Rodriguez-Valera F."/>
            <person name="Lopez-Garcia P."/>
        </authorList>
    </citation>
    <scope>NUCLEOTIDE SEQUENCE</scope>
</reference>
<protein>
    <submittedName>
        <fullName evidence="1">Uncharacterized protein</fullName>
    </submittedName>
</protein>
<accession>A0A075HIT7</accession>
<name>A0A075HIT7_9ARCH</name>
<evidence type="ECO:0000313" key="1">
    <source>
        <dbReference type="EMBL" id="AIF13793.1"/>
    </source>
</evidence>